<gene>
    <name evidence="2" type="ORF">PACLA_8A013796</name>
</gene>
<dbReference type="Proteomes" id="UP001152795">
    <property type="component" value="Unassembled WGS sequence"/>
</dbReference>
<dbReference type="EMBL" id="CACRXK020003813">
    <property type="protein sequence ID" value="CAB4000341.1"/>
    <property type="molecule type" value="Genomic_DNA"/>
</dbReference>
<keyword evidence="3" id="KW-1185">Reference proteome</keyword>
<dbReference type="Gene3D" id="3.30.450.40">
    <property type="match status" value="1"/>
</dbReference>
<accession>A0A6S7I0I0</accession>
<dbReference type="InterPro" id="IPR003018">
    <property type="entry name" value="GAF"/>
</dbReference>
<comment type="caution">
    <text evidence="2">The sequence shown here is derived from an EMBL/GenBank/DDBJ whole genome shotgun (WGS) entry which is preliminary data.</text>
</comment>
<feature type="non-terminal residue" evidence="2">
    <location>
        <position position="353"/>
    </location>
</feature>
<evidence type="ECO:0000313" key="3">
    <source>
        <dbReference type="Proteomes" id="UP001152795"/>
    </source>
</evidence>
<dbReference type="InterPro" id="IPR029016">
    <property type="entry name" value="GAF-like_dom_sf"/>
</dbReference>
<protein>
    <submittedName>
        <fullName evidence="2">Dual 3,5 -cyclic-AMP and -GMP phosphodiesterase 11A-like</fullName>
    </submittedName>
</protein>
<evidence type="ECO:0000313" key="2">
    <source>
        <dbReference type="EMBL" id="CAB4000341.1"/>
    </source>
</evidence>
<reference evidence="2" key="1">
    <citation type="submission" date="2020-04" db="EMBL/GenBank/DDBJ databases">
        <authorList>
            <person name="Alioto T."/>
            <person name="Alioto T."/>
            <person name="Gomez Garrido J."/>
        </authorList>
    </citation>
    <scope>NUCLEOTIDE SEQUENCE</scope>
    <source>
        <strain evidence="2">A484AB</strain>
    </source>
</reference>
<feature type="domain" description="GAF" evidence="1">
    <location>
        <begin position="240"/>
        <end position="353"/>
    </location>
</feature>
<dbReference type="SUPFAM" id="SSF55781">
    <property type="entry name" value="GAF domain-like"/>
    <property type="match status" value="1"/>
</dbReference>
<dbReference type="AlphaFoldDB" id="A0A6S7I0I0"/>
<dbReference type="Pfam" id="PF01590">
    <property type="entry name" value="GAF"/>
    <property type="match status" value="1"/>
</dbReference>
<dbReference type="OrthoDB" id="74705at2759"/>
<name>A0A6S7I0I0_PARCT</name>
<evidence type="ECO:0000259" key="1">
    <source>
        <dbReference type="Pfam" id="PF01590"/>
    </source>
</evidence>
<organism evidence="2 3">
    <name type="scientific">Paramuricea clavata</name>
    <name type="common">Red gorgonian</name>
    <name type="synonym">Violescent sea-whip</name>
    <dbReference type="NCBI Taxonomy" id="317549"/>
    <lineage>
        <taxon>Eukaryota</taxon>
        <taxon>Metazoa</taxon>
        <taxon>Cnidaria</taxon>
        <taxon>Anthozoa</taxon>
        <taxon>Octocorallia</taxon>
        <taxon>Malacalcyonacea</taxon>
        <taxon>Plexauridae</taxon>
        <taxon>Paramuricea</taxon>
    </lineage>
</organism>
<sequence>MCRREMDEQRILSSDMDLLRREISLSNEQVELWLDENRQWTEEYFQRKATIEFVLEWIHLNENTCKKHGIYTKKPDACIEDLLNNNNNKDKVEGISCSKDEDIDDAGEVLSQCQGRFSRRYSEPVASSRDLRKDFRLRRNHSLQSQIHATIREGETKDTTLRKHSAESHFSEKFTNDTTCAPIVRQRHRSIAQLGSLIESRIKLPSTKSLDQGKKLNLKHNNEEDFFYEIIKDIANNLNLKTLSYNILVNIGILTNADRCSLFLVEGPKNRRSLVSELFDVHPIRLRTTTDQNGFEIRVPWGKGIVGYAAETGQTVNIQDAYADSRFNQDVDKQTGYRTKSLLCTPIKNSDGE</sequence>
<proteinExistence type="predicted"/>